<feature type="binding site" evidence="3">
    <location>
        <position position="17"/>
    </location>
    <ligand>
        <name>a divalent metal cation</name>
        <dbReference type="ChEBI" id="CHEBI:60240"/>
    </ligand>
</feature>
<dbReference type="GO" id="GO:0005509">
    <property type="term" value="F:calcium ion binding"/>
    <property type="evidence" value="ECO:0007669"/>
    <property type="project" value="TreeGrafter"/>
</dbReference>
<dbReference type="EMBL" id="LVVZ01000005">
    <property type="protein sequence ID" value="OKL45345.1"/>
    <property type="molecule type" value="Genomic_DNA"/>
</dbReference>
<dbReference type="Gene3D" id="2.120.10.30">
    <property type="entry name" value="TolB, C-terminal domain"/>
    <property type="match status" value="1"/>
</dbReference>
<name>A0A1U7JKW0_9HYPH</name>
<sequence length="291" mass="31486">MAQPITSLTPARFDLAEGAVWDDQTDTLLFCDILGHAIWAMDWETRELQSWNFDKTVGSFGLCADGRFIVAHHDEILLVDPDTQERELLGQVEADDPRTRLNDGKVGPDGAFWVGTMDDRSPRQPIGSLYRVAPDGSISKVLSGLHVSNGLAWSPDARFMYHSDSSTGVVTRYAFDKSTGALSSPEVYLELDNTLGRPDGATIDAEGNYWSAGVSAGNVNCFSPDGDLIKSIGMPVPRPTMPCFAGPGLDHLVVTSLKPLSDTDLMTAYPESGSLFVMTPGDKGIPTFHFG</sequence>
<dbReference type="InterPro" id="IPR005511">
    <property type="entry name" value="SMP-30"/>
</dbReference>
<comment type="caution">
    <text evidence="5">The sequence shown here is derived from an EMBL/GenBank/DDBJ whole genome shotgun (WGS) entry which is preliminary data.</text>
</comment>
<dbReference type="PRINTS" id="PR01790">
    <property type="entry name" value="SMP30FAMILY"/>
</dbReference>
<evidence type="ECO:0000256" key="1">
    <source>
        <dbReference type="ARBA" id="ARBA00008853"/>
    </source>
</evidence>
<feature type="binding site" evidence="3">
    <location>
        <position position="100"/>
    </location>
    <ligand>
        <name>substrate</name>
    </ligand>
</feature>
<feature type="binding site" evidence="3">
    <location>
        <position position="149"/>
    </location>
    <ligand>
        <name>a divalent metal cation</name>
        <dbReference type="ChEBI" id="CHEBI:60240"/>
    </ligand>
</feature>
<gene>
    <name evidence="5" type="ORF">A3843_03165</name>
</gene>
<evidence type="ECO:0000313" key="5">
    <source>
        <dbReference type="EMBL" id="OKL45345.1"/>
    </source>
</evidence>
<evidence type="ECO:0000256" key="2">
    <source>
        <dbReference type="PIRSR" id="PIRSR605511-1"/>
    </source>
</evidence>
<evidence type="ECO:0000259" key="4">
    <source>
        <dbReference type="Pfam" id="PF08450"/>
    </source>
</evidence>
<dbReference type="SUPFAM" id="SSF63829">
    <property type="entry name" value="Calcium-dependent phosphotriesterase"/>
    <property type="match status" value="1"/>
</dbReference>
<dbReference type="GO" id="GO:0004341">
    <property type="term" value="F:gluconolactonase activity"/>
    <property type="evidence" value="ECO:0007669"/>
    <property type="project" value="TreeGrafter"/>
</dbReference>
<proteinExistence type="inferred from homology"/>
<organism evidence="5 6">
    <name type="scientific">Pseudovibrio exalbescens</name>
    <dbReference type="NCBI Taxonomy" id="197461"/>
    <lineage>
        <taxon>Bacteria</taxon>
        <taxon>Pseudomonadati</taxon>
        <taxon>Pseudomonadota</taxon>
        <taxon>Alphaproteobacteria</taxon>
        <taxon>Hyphomicrobiales</taxon>
        <taxon>Stappiaceae</taxon>
        <taxon>Pseudovibrio</taxon>
    </lineage>
</organism>
<comment type="cofactor">
    <cofactor evidence="3">
        <name>Zn(2+)</name>
        <dbReference type="ChEBI" id="CHEBI:29105"/>
    </cofactor>
    <text evidence="3">Binds 1 divalent metal cation per subunit.</text>
</comment>
<feature type="binding site" evidence="3">
    <location>
        <position position="199"/>
    </location>
    <ligand>
        <name>a divalent metal cation</name>
        <dbReference type="ChEBI" id="CHEBI:60240"/>
    </ligand>
</feature>
<dbReference type="STRING" id="197461.A3843_03165"/>
<dbReference type="PANTHER" id="PTHR10907:SF47">
    <property type="entry name" value="REGUCALCIN"/>
    <property type="match status" value="1"/>
</dbReference>
<comment type="similarity">
    <text evidence="1">Belongs to the SMP-30/CGR1 family.</text>
</comment>
<dbReference type="InterPro" id="IPR013658">
    <property type="entry name" value="SGL"/>
</dbReference>
<dbReference type="PANTHER" id="PTHR10907">
    <property type="entry name" value="REGUCALCIN"/>
    <property type="match status" value="1"/>
</dbReference>
<dbReference type="RefSeq" id="WP_051268729.1">
    <property type="nucleotide sequence ID" value="NZ_LVVZ01000005.1"/>
</dbReference>
<reference evidence="5 6" key="1">
    <citation type="submission" date="2016-03" db="EMBL/GenBank/DDBJ databases">
        <title>Genome sequence of Nesiotobacter sp. nov., a moderately halophilic alphaproteobacterium isolated from the Yellow Sea, China.</title>
        <authorList>
            <person name="Zhang G."/>
            <person name="Zhang R."/>
        </authorList>
    </citation>
    <scope>NUCLEOTIDE SEQUENCE [LARGE SCALE GENOMIC DNA]</scope>
    <source>
        <strain evidence="5 6">WB1-6</strain>
    </source>
</reference>
<dbReference type="GO" id="GO:0019853">
    <property type="term" value="P:L-ascorbic acid biosynthetic process"/>
    <property type="evidence" value="ECO:0007669"/>
    <property type="project" value="TreeGrafter"/>
</dbReference>
<dbReference type="InterPro" id="IPR011042">
    <property type="entry name" value="6-blade_b-propeller_TolB-like"/>
</dbReference>
<dbReference type="Pfam" id="PF08450">
    <property type="entry name" value="SGL"/>
    <property type="match status" value="1"/>
</dbReference>
<keyword evidence="3" id="KW-0479">Metal-binding</keyword>
<feature type="binding site" evidence="3">
    <location>
        <position position="102"/>
    </location>
    <ligand>
        <name>substrate</name>
    </ligand>
</feature>
<dbReference type="AlphaFoldDB" id="A0A1U7JKW0"/>
<feature type="active site" description="Proton donor/acceptor" evidence="2">
    <location>
        <position position="199"/>
    </location>
</feature>
<protein>
    <submittedName>
        <fullName evidence="5">Gluconolaconase</fullName>
    </submittedName>
</protein>
<keyword evidence="3" id="KW-0862">Zinc</keyword>
<keyword evidence="6" id="KW-1185">Reference proteome</keyword>
<evidence type="ECO:0000256" key="3">
    <source>
        <dbReference type="PIRSR" id="PIRSR605511-2"/>
    </source>
</evidence>
<accession>A0A1U7JKW0</accession>
<evidence type="ECO:0000313" key="6">
    <source>
        <dbReference type="Proteomes" id="UP000185783"/>
    </source>
</evidence>
<dbReference type="Proteomes" id="UP000185783">
    <property type="component" value="Unassembled WGS sequence"/>
</dbReference>
<feature type="domain" description="SMP-30/Gluconolactonase/LRE-like region" evidence="4">
    <location>
        <begin position="15"/>
        <end position="257"/>
    </location>
</feature>